<organism evidence="1">
    <name type="scientific">bioreactor metagenome</name>
    <dbReference type="NCBI Taxonomy" id="1076179"/>
    <lineage>
        <taxon>unclassified sequences</taxon>
        <taxon>metagenomes</taxon>
        <taxon>ecological metagenomes</taxon>
    </lineage>
</organism>
<reference evidence="1" key="1">
    <citation type="submission" date="2019-08" db="EMBL/GenBank/DDBJ databases">
        <authorList>
            <person name="Kucharzyk K."/>
            <person name="Murdoch R.W."/>
            <person name="Higgins S."/>
            <person name="Loffler F."/>
        </authorList>
    </citation>
    <scope>NUCLEOTIDE SEQUENCE</scope>
</reference>
<accession>A0A644VI46</accession>
<gene>
    <name evidence="1" type="ORF">SDC9_36965</name>
</gene>
<sequence>MTTSNGLPSSGLQGRILKSFSSVTRKGFSALWQLMIRKRHNKPLSNLYTRCSSTPLDVFIDALVNKNLGRLVIYGKATHKQINDAWELLFTEYCEISGSPQYQGLVNLTREIGSLQSKLLSIRLCVKVLAYRYSARAVSTLRRFGYNYKFNLQDPEGYLRDIKAVMTKSKSVEIALDQSLVEYDKLLKESDGKNLTEDYFQKALVELSKFMGFRVNAREVTVSEYVAMIKRREREIQLSLNQNKRKEKPNGKY</sequence>
<name>A0A644VI46_9ZZZZ</name>
<dbReference type="EMBL" id="VSSQ01000316">
    <property type="protein sequence ID" value="MPL90907.1"/>
    <property type="molecule type" value="Genomic_DNA"/>
</dbReference>
<proteinExistence type="predicted"/>
<comment type="caution">
    <text evidence="1">The sequence shown here is derived from an EMBL/GenBank/DDBJ whole genome shotgun (WGS) entry which is preliminary data.</text>
</comment>
<dbReference type="AlphaFoldDB" id="A0A644VI46"/>
<protein>
    <submittedName>
        <fullName evidence="1">Uncharacterized protein</fullName>
    </submittedName>
</protein>
<evidence type="ECO:0000313" key="1">
    <source>
        <dbReference type="EMBL" id="MPL90907.1"/>
    </source>
</evidence>